<dbReference type="InterPro" id="IPR000297">
    <property type="entry name" value="PPIase_PpiC"/>
</dbReference>
<keyword evidence="5 11" id="KW-1133">Transmembrane helix</keyword>
<evidence type="ECO:0000256" key="6">
    <source>
        <dbReference type="ARBA" id="ARBA00023136"/>
    </source>
</evidence>
<evidence type="ECO:0000256" key="3">
    <source>
        <dbReference type="ARBA" id="ARBA00022519"/>
    </source>
</evidence>
<dbReference type="GO" id="GO:0005886">
    <property type="term" value="C:plasma membrane"/>
    <property type="evidence" value="ECO:0007669"/>
    <property type="project" value="UniProtKB-SubCell"/>
</dbReference>
<keyword evidence="4 11" id="KW-0812">Transmembrane</keyword>
<name>A0A0F9UK06_9ZZZZ</name>
<evidence type="ECO:0000256" key="2">
    <source>
        <dbReference type="ARBA" id="ARBA00022475"/>
    </source>
</evidence>
<organism evidence="13">
    <name type="scientific">marine sediment metagenome</name>
    <dbReference type="NCBI Taxonomy" id="412755"/>
    <lineage>
        <taxon>unclassified sequences</taxon>
        <taxon>metagenomes</taxon>
        <taxon>ecological metagenomes</taxon>
    </lineage>
</organism>
<feature type="transmembrane region" description="Helical" evidence="11">
    <location>
        <begin position="12"/>
        <end position="31"/>
    </location>
</feature>
<evidence type="ECO:0000256" key="4">
    <source>
        <dbReference type="ARBA" id="ARBA00022692"/>
    </source>
</evidence>
<evidence type="ECO:0000256" key="8">
    <source>
        <dbReference type="ARBA" id="ARBA00038408"/>
    </source>
</evidence>
<evidence type="ECO:0000256" key="1">
    <source>
        <dbReference type="ARBA" id="ARBA00004382"/>
    </source>
</evidence>
<keyword evidence="2" id="KW-1003">Cell membrane</keyword>
<dbReference type="AlphaFoldDB" id="A0A0F9UK06"/>
<evidence type="ECO:0000256" key="9">
    <source>
        <dbReference type="ARBA" id="ARBA00040743"/>
    </source>
</evidence>
<keyword evidence="3" id="KW-0997">Cell inner membrane</keyword>
<comment type="caution">
    <text evidence="13">The sequence shown here is derived from an EMBL/GenBank/DDBJ whole genome shotgun (WGS) entry which is preliminary data.</text>
</comment>
<protein>
    <recommendedName>
        <fullName evidence="9">Periplasmic chaperone PpiD</fullName>
    </recommendedName>
    <alternativeName>
        <fullName evidence="10">Periplasmic folding chaperone</fullName>
    </alternativeName>
</protein>
<dbReference type="GO" id="GO:0003755">
    <property type="term" value="F:peptidyl-prolyl cis-trans isomerase activity"/>
    <property type="evidence" value="ECO:0007669"/>
    <property type="project" value="InterPro"/>
</dbReference>
<evidence type="ECO:0000313" key="13">
    <source>
        <dbReference type="EMBL" id="KKN53913.1"/>
    </source>
</evidence>
<evidence type="ECO:0000256" key="11">
    <source>
        <dbReference type="SAM" id="Phobius"/>
    </source>
</evidence>
<dbReference type="InterPro" id="IPR052029">
    <property type="entry name" value="PpiD_chaperone"/>
</dbReference>
<keyword evidence="6 11" id="KW-0472">Membrane</keyword>
<evidence type="ECO:0000256" key="5">
    <source>
        <dbReference type="ARBA" id="ARBA00022989"/>
    </source>
</evidence>
<dbReference type="SUPFAM" id="SSF109998">
    <property type="entry name" value="Triger factor/SurA peptide-binding domain-like"/>
    <property type="match status" value="1"/>
</dbReference>
<reference evidence="13" key="1">
    <citation type="journal article" date="2015" name="Nature">
        <title>Complex archaea that bridge the gap between prokaryotes and eukaryotes.</title>
        <authorList>
            <person name="Spang A."/>
            <person name="Saw J.H."/>
            <person name="Jorgensen S.L."/>
            <person name="Zaremba-Niedzwiedzka K."/>
            <person name="Martijn J."/>
            <person name="Lind A.E."/>
            <person name="van Eijk R."/>
            <person name="Schleper C."/>
            <person name="Guy L."/>
            <person name="Ettema T.J."/>
        </authorList>
    </citation>
    <scope>NUCLEOTIDE SEQUENCE</scope>
</reference>
<gene>
    <name evidence="13" type="ORF">LCGC14_0597680</name>
</gene>
<evidence type="ECO:0000256" key="10">
    <source>
        <dbReference type="ARBA" id="ARBA00042775"/>
    </source>
</evidence>
<dbReference type="PROSITE" id="PS50198">
    <property type="entry name" value="PPIC_PPIASE_2"/>
    <property type="match status" value="1"/>
</dbReference>
<feature type="domain" description="PpiC" evidence="12">
    <location>
        <begin position="266"/>
        <end position="353"/>
    </location>
</feature>
<dbReference type="PANTHER" id="PTHR47529">
    <property type="entry name" value="PEPTIDYL-PROLYL CIS-TRANS ISOMERASE D"/>
    <property type="match status" value="1"/>
</dbReference>
<proteinExistence type="inferred from homology"/>
<dbReference type="Gene3D" id="3.10.50.40">
    <property type="match status" value="1"/>
</dbReference>
<dbReference type="EMBL" id="LAZR01000952">
    <property type="protein sequence ID" value="KKN53913.1"/>
    <property type="molecule type" value="Genomic_DNA"/>
</dbReference>
<sequence>MLNTLRGSISGWTAKILLALLVVSFAAWGIGDVFRGDTATTVLTAGKTEVSLEDYALAYNRAQARLAQQIGRRPTAEESQLFGIDQGVLSQLVAGAMLDEQGRRIGLGLSEERLARLIADDPSFQDASGNFSRNAFQAVLSNARIRERDYIRSQEDAAIRSQIVEAISQGGNTPVTFETALGLYNGERRTVDYVSMSPSTVPPVADASDDVLKAYFEENKAKYAAPEYRSLAYATLTPEVLSDPATITDEQVKADYEQSKERYTTPERRQVQQIVFADKAAADTAKAKLDDGASFEEVAKEAGRTVEDTDLGLVSKSEIPDAKISDAAFSLGEGAISDVVAGAFGPAILRISNIQPVGVSPLDEVSDEIRKALALVAANDTAASAYNAFEDARAGGASFAEAAKAAGITAETVPAVDSQGNGPDGAPVAELPAAKELLAGAFETEPGFDNVPINFESNSYVFYDVVSIDPARDRTFDEARDRVLADWKNDETQRLLSEKANALKAELESGKSMDDVAAEAGLRKQTAASITRQSGAAVLGQVGVAAAFSGGDGTIATARGRESGSQVVLKVTEIAPPADPAANVAAEERQQLKGIFENDLLQSYVTLLQNDTPLSVSLAAIENAKAIVR</sequence>
<dbReference type="InterPro" id="IPR046357">
    <property type="entry name" value="PPIase_dom_sf"/>
</dbReference>
<dbReference type="PANTHER" id="PTHR47529:SF1">
    <property type="entry name" value="PERIPLASMIC CHAPERONE PPID"/>
    <property type="match status" value="1"/>
</dbReference>
<dbReference type="SUPFAM" id="SSF54534">
    <property type="entry name" value="FKBP-like"/>
    <property type="match status" value="1"/>
</dbReference>
<comment type="subcellular location">
    <subcellularLocation>
        <location evidence="1">Cell inner membrane</location>
        <topology evidence="1">Single-pass type II membrane protein</topology>
        <orientation evidence="1">Periplasmic side</orientation>
    </subcellularLocation>
</comment>
<comment type="similarity">
    <text evidence="8">Belongs to the PpiD chaperone family.</text>
</comment>
<accession>A0A0F9UK06</accession>
<keyword evidence="7" id="KW-0143">Chaperone</keyword>
<dbReference type="InterPro" id="IPR027304">
    <property type="entry name" value="Trigger_fact/SurA_dom_sf"/>
</dbReference>
<evidence type="ECO:0000256" key="7">
    <source>
        <dbReference type="ARBA" id="ARBA00023186"/>
    </source>
</evidence>
<dbReference type="Pfam" id="PF13624">
    <property type="entry name" value="SurA_N_3"/>
    <property type="match status" value="1"/>
</dbReference>
<evidence type="ECO:0000259" key="12">
    <source>
        <dbReference type="PROSITE" id="PS50198"/>
    </source>
</evidence>
<dbReference type="Pfam" id="PF13145">
    <property type="entry name" value="Rotamase_2"/>
    <property type="match status" value="2"/>
</dbReference>